<sequence>MVDTWRNAAVHIPTEDKEKWCKEGEEYERKFVECMNKYSDIQVQINPKKQRDKYAPDLLVPGYGECDLKAQRTPFFTAAKFGIHPRNAFTLNEKDVIRYRQMYPGIGIFFWVDWQNRESKGRNYKPVEYKWGVYYATIREILGIIDTGLAKLHSYQHRQDSAEHATRNKRGMNDDGNAKGSYVLSVEWITPILFSKDDPWV</sequence>
<evidence type="ECO:0000313" key="2">
    <source>
        <dbReference type="Proteomes" id="UP000566995"/>
    </source>
</evidence>
<dbReference type="Proteomes" id="UP000566995">
    <property type="component" value="Unassembled WGS sequence"/>
</dbReference>
<reference evidence="1 2" key="1">
    <citation type="submission" date="2020-08" db="EMBL/GenBank/DDBJ databases">
        <title>Functional genomics of gut bacteria from endangered species of beetles.</title>
        <authorList>
            <person name="Carlos-Shanley C."/>
        </authorList>
    </citation>
    <scope>NUCLEOTIDE SEQUENCE [LARGE SCALE GENOMIC DNA]</scope>
    <source>
        <strain evidence="1 2">S00179</strain>
    </source>
</reference>
<gene>
    <name evidence="1" type="ORF">HNP46_000172</name>
</gene>
<organism evidence="1 2">
    <name type="scientific">Pseudomonas nitroreducens</name>
    <dbReference type="NCBI Taxonomy" id="46680"/>
    <lineage>
        <taxon>Bacteria</taxon>
        <taxon>Pseudomonadati</taxon>
        <taxon>Pseudomonadota</taxon>
        <taxon>Gammaproteobacteria</taxon>
        <taxon>Pseudomonadales</taxon>
        <taxon>Pseudomonadaceae</taxon>
        <taxon>Pseudomonas</taxon>
    </lineage>
</organism>
<comment type="caution">
    <text evidence="1">The sequence shown here is derived from an EMBL/GenBank/DDBJ whole genome shotgun (WGS) entry which is preliminary data.</text>
</comment>
<dbReference type="AlphaFoldDB" id="A0A7W7KFB2"/>
<dbReference type="RefSeq" id="WP_184585630.1">
    <property type="nucleotide sequence ID" value="NZ_JACHLI010000001.1"/>
</dbReference>
<accession>A0A7W7KFB2</accession>
<dbReference type="EMBL" id="JACHLI010000001">
    <property type="protein sequence ID" value="MBB4861361.1"/>
    <property type="molecule type" value="Genomic_DNA"/>
</dbReference>
<name>A0A7W7KFB2_PSENT</name>
<proteinExistence type="predicted"/>
<evidence type="ECO:0000313" key="1">
    <source>
        <dbReference type="EMBL" id="MBB4861361.1"/>
    </source>
</evidence>
<protein>
    <submittedName>
        <fullName evidence="1">Uncharacterized protein</fullName>
    </submittedName>
</protein>